<dbReference type="InterPro" id="IPR004379">
    <property type="entry name" value="UDP-GALP_mutase"/>
</dbReference>
<keyword evidence="5 7" id="KW-0413">Isomerase</keyword>
<keyword evidence="4" id="KW-0274">FAD</keyword>
<comment type="cofactor">
    <cofactor evidence="1">
        <name>FAD</name>
        <dbReference type="ChEBI" id="CHEBI:57692"/>
    </cofactor>
</comment>
<protein>
    <submittedName>
        <fullName evidence="7">UDP-galactopyranose mutase</fullName>
        <ecNumber evidence="7">5.4.99.9</ecNumber>
    </submittedName>
</protein>
<dbReference type="Proteomes" id="UP001430755">
    <property type="component" value="Unassembled WGS sequence"/>
</dbReference>
<dbReference type="NCBIfam" id="TIGR00031">
    <property type="entry name" value="UDP-GALP_mutase"/>
    <property type="match status" value="1"/>
</dbReference>
<gene>
    <name evidence="7" type="primary">glf</name>
    <name evidence="7" type="ORF">LPT13_10245</name>
</gene>
<dbReference type="EC" id="5.4.99.9" evidence="7"/>
<dbReference type="InterPro" id="IPR015899">
    <property type="entry name" value="UDP-GalPyranose_mutase_C"/>
</dbReference>
<dbReference type="EMBL" id="JAJMLW010000004">
    <property type="protein sequence ID" value="MCI2242725.1"/>
    <property type="molecule type" value="Genomic_DNA"/>
</dbReference>
<keyword evidence="3" id="KW-0285">Flavoprotein</keyword>
<dbReference type="Pfam" id="PF03275">
    <property type="entry name" value="GLF"/>
    <property type="match status" value="1"/>
</dbReference>
<evidence type="ECO:0000256" key="2">
    <source>
        <dbReference type="ARBA" id="ARBA00009321"/>
    </source>
</evidence>
<dbReference type="PANTHER" id="PTHR21197:SF0">
    <property type="entry name" value="UDP-GALACTOPYRANOSE MUTASE"/>
    <property type="match status" value="1"/>
</dbReference>
<dbReference type="SUPFAM" id="SSF51971">
    <property type="entry name" value="Nucleotide-binding domain"/>
    <property type="match status" value="1"/>
</dbReference>
<sequence length="375" mass="43458">MNRLPLRGKYDLIVVGAGLFGSTVARLATDAGMDVLVIEKREHVGGNCWSFKRFGIDVHAYGPHALHTNDKSVWEWFCSFADFTPCVMSPIANYKGSLYSLPFSMRTFYELWGVVTPEEAARKLEEQRVLCGNPSNLEEHVLSMVGSDVYEKLVKGYTEKQYGRSCKELPSSIIARMPLLMTFDVDYNHKKYQGIPTEGWDAFFRCLLKDIEVLTKVDFLEVRSELETLTGQTVFTGPIDEYYDYRFGPLEYRGRRFEHEELAMSNYQGCALMNFTDAETPWLRTIEHKHFVRSNSPATVVTREYATSWRPGDEPYYTVNDEENQERYGRYRDLASRDERVLFGGRLGEYRYYAMDDVVLSARRCFSLIERRINV</sequence>
<evidence type="ECO:0000256" key="5">
    <source>
        <dbReference type="ARBA" id="ARBA00023235"/>
    </source>
</evidence>
<keyword evidence="8" id="KW-1185">Reference proteome</keyword>
<dbReference type="SUPFAM" id="SSF54373">
    <property type="entry name" value="FAD-linked reductases, C-terminal domain"/>
    <property type="match status" value="1"/>
</dbReference>
<comment type="caution">
    <text evidence="7">The sequence shown here is derived from an EMBL/GenBank/DDBJ whole genome shotgun (WGS) entry which is preliminary data.</text>
</comment>
<dbReference type="GO" id="GO:0008767">
    <property type="term" value="F:UDP-galactopyranose mutase activity"/>
    <property type="evidence" value="ECO:0007669"/>
    <property type="project" value="UniProtKB-EC"/>
</dbReference>
<name>A0ABS9WIM1_9ACTN</name>
<dbReference type="PANTHER" id="PTHR21197">
    <property type="entry name" value="UDP-GALACTOPYRANOSE MUTASE"/>
    <property type="match status" value="1"/>
</dbReference>
<dbReference type="Gene3D" id="3.40.50.720">
    <property type="entry name" value="NAD(P)-binding Rossmann-like Domain"/>
    <property type="match status" value="3"/>
</dbReference>
<dbReference type="Pfam" id="PF13450">
    <property type="entry name" value="NAD_binding_8"/>
    <property type="match status" value="1"/>
</dbReference>
<evidence type="ECO:0000313" key="7">
    <source>
        <dbReference type="EMBL" id="MCI2242725.1"/>
    </source>
</evidence>
<dbReference type="RefSeq" id="WP_242166233.1">
    <property type="nucleotide sequence ID" value="NZ_JAJMLW010000004.1"/>
</dbReference>
<evidence type="ECO:0000256" key="1">
    <source>
        <dbReference type="ARBA" id="ARBA00001974"/>
    </source>
</evidence>
<evidence type="ECO:0000256" key="3">
    <source>
        <dbReference type="ARBA" id="ARBA00022630"/>
    </source>
</evidence>
<evidence type="ECO:0000259" key="6">
    <source>
        <dbReference type="Pfam" id="PF03275"/>
    </source>
</evidence>
<accession>A0ABS9WIM1</accession>
<proteinExistence type="inferred from homology"/>
<evidence type="ECO:0000256" key="4">
    <source>
        <dbReference type="ARBA" id="ARBA00022827"/>
    </source>
</evidence>
<organism evidence="7 8">
    <name type="scientific">Adlercreutzia faecimuris</name>
    <dbReference type="NCBI Taxonomy" id="2897341"/>
    <lineage>
        <taxon>Bacteria</taxon>
        <taxon>Bacillati</taxon>
        <taxon>Actinomycetota</taxon>
        <taxon>Coriobacteriia</taxon>
        <taxon>Eggerthellales</taxon>
        <taxon>Eggerthellaceae</taxon>
        <taxon>Adlercreutzia</taxon>
    </lineage>
</organism>
<evidence type="ECO:0000313" key="8">
    <source>
        <dbReference type="Proteomes" id="UP001430755"/>
    </source>
</evidence>
<comment type="similarity">
    <text evidence="2">Belongs to the UDP-galactopyranose/dTDP-fucopyranose mutase family.</text>
</comment>
<feature type="domain" description="UDP-galactopyranose mutase C-terminal" evidence="6">
    <location>
        <begin position="152"/>
        <end position="352"/>
    </location>
</feature>
<reference evidence="7" key="1">
    <citation type="submission" date="2021-11" db="EMBL/GenBank/DDBJ databases">
        <title>A Novel Adlercreutzia Species, isolated from a Allomyrina dichotoma larva feces.</title>
        <authorList>
            <person name="Suh M.K."/>
        </authorList>
    </citation>
    <scope>NUCLEOTIDE SEQUENCE</scope>
    <source>
        <strain evidence="7">JBNU-10</strain>
    </source>
</reference>